<feature type="transmembrane region" description="Helical" evidence="4">
    <location>
        <begin position="16"/>
        <end position="36"/>
    </location>
</feature>
<protein>
    <submittedName>
        <fullName evidence="5">ABC exporter membrane fusion protein, DevB family</fullName>
    </submittedName>
</protein>
<reference evidence="6" key="1">
    <citation type="journal article" date="2011" name="MBio">
        <title>Novel metabolic attributes of the genus Cyanothece, comprising a group of unicellular nitrogen-fixing Cyanobacteria.</title>
        <authorList>
            <person name="Bandyopadhyay A."/>
            <person name="Elvitigala T."/>
            <person name="Welsh E."/>
            <person name="Stockel J."/>
            <person name="Liberton M."/>
            <person name="Min H."/>
            <person name="Sherman L.A."/>
            <person name="Pakrasi H.B."/>
        </authorList>
    </citation>
    <scope>NUCLEOTIDE SEQUENCE [LARGE SCALE GENOMIC DNA]</scope>
    <source>
        <strain evidence="6">PCC 7822</strain>
    </source>
</reference>
<keyword evidence="4" id="KW-1133">Transmembrane helix</keyword>
<dbReference type="HOGENOM" id="CLU_031364_1_0_3"/>
<dbReference type="EMBL" id="CP002198">
    <property type="protein sequence ID" value="ADN12350.1"/>
    <property type="molecule type" value="Genomic_DNA"/>
</dbReference>
<proteinExistence type="predicted"/>
<evidence type="ECO:0000256" key="3">
    <source>
        <dbReference type="SAM" id="Coils"/>
    </source>
</evidence>
<keyword evidence="6" id="KW-1185">Reference proteome</keyword>
<keyword evidence="4" id="KW-0812">Transmembrane</keyword>
<accession>E0U571</accession>
<sequence>MVETSFVKTKISRSRVFRISIVAVVASSAITLAIVYHRSLLGTSKPVPSTATEIKLATPDQAVAALGRLEPQGEVINLSAPAFNEGTRVDQLLVKMGDQVKAKQIIAILDNRDRLEAALRKAKSQVKVAQANLAKIKAGAKIGAINAQKATIERIQAELEGQMNSQQATVEQIAAELNNAQTECGRYQSLYGDGAISASDRDNMCVKEASLQEQLASAQANRDRTKATLNQQLAEAKASLAEIAEVRPVDVAIAQAQLEDAIAAEKEAQANLDLAYVRSPQAGQVLKIHTYAGERVGDKGIVELGNTAQMYAIAEVYETDISQVHIGQRSQITGAGFKGKLLGTVDEVGLQIGKKDVLGTDPAADADARVVEVKIRLDPASSQQVKGLTNLQINVVIDTSSSKPL</sequence>
<dbReference type="KEGG" id="cyj:Cyan7822_0304"/>
<dbReference type="AlphaFoldDB" id="E0U571"/>
<feature type="coiled-coil region" evidence="3">
    <location>
        <begin position="105"/>
        <end position="183"/>
    </location>
</feature>
<name>E0U571_GLOV7</name>
<dbReference type="InterPro" id="IPR014315">
    <property type="entry name" value="ABC_heterocyst_DevB"/>
</dbReference>
<dbReference type="Gene3D" id="1.10.287.470">
    <property type="entry name" value="Helix hairpin bin"/>
    <property type="match status" value="1"/>
</dbReference>
<keyword evidence="4" id="KW-0472">Membrane</keyword>
<dbReference type="Proteomes" id="UP000008206">
    <property type="component" value="Chromosome"/>
</dbReference>
<dbReference type="SUPFAM" id="SSF111369">
    <property type="entry name" value="HlyD-like secretion proteins"/>
    <property type="match status" value="1"/>
</dbReference>
<comment type="subcellular location">
    <subcellularLocation>
        <location evidence="1">Cell envelope</location>
    </subcellularLocation>
</comment>
<dbReference type="eggNOG" id="COG0845">
    <property type="taxonomic scope" value="Bacteria"/>
</dbReference>
<dbReference type="PANTHER" id="PTHR32347">
    <property type="entry name" value="EFFLUX SYSTEM COMPONENT YKNX-RELATED"/>
    <property type="match status" value="1"/>
</dbReference>
<evidence type="ECO:0000313" key="6">
    <source>
        <dbReference type="Proteomes" id="UP000008206"/>
    </source>
</evidence>
<evidence type="ECO:0000256" key="4">
    <source>
        <dbReference type="SAM" id="Phobius"/>
    </source>
</evidence>
<dbReference type="PANTHER" id="PTHR32347:SF27">
    <property type="entry name" value="RND EFFLUX PUMP MEMBRANE FUSION PROTEIN BARREL-SANDWICH DOMAIN-CONTAINING PROTEIN"/>
    <property type="match status" value="1"/>
</dbReference>
<dbReference type="STRING" id="497965.Cyan7822_0304"/>
<evidence type="ECO:0000313" key="5">
    <source>
        <dbReference type="EMBL" id="ADN12350.1"/>
    </source>
</evidence>
<dbReference type="GO" id="GO:0030313">
    <property type="term" value="C:cell envelope"/>
    <property type="evidence" value="ECO:0007669"/>
    <property type="project" value="UniProtKB-SubCell"/>
</dbReference>
<organism evidence="5 6">
    <name type="scientific">Gloeothece verrucosa (strain PCC 7822)</name>
    <name type="common">Cyanothece sp. (strain PCC 7822)</name>
    <dbReference type="NCBI Taxonomy" id="497965"/>
    <lineage>
        <taxon>Bacteria</taxon>
        <taxon>Bacillati</taxon>
        <taxon>Cyanobacteriota</taxon>
        <taxon>Cyanophyceae</taxon>
        <taxon>Oscillatoriophycideae</taxon>
        <taxon>Chroococcales</taxon>
        <taxon>Aphanothecaceae</taxon>
        <taxon>Gloeothece</taxon>
        <taxon>Gloeothece verrucosa</taxon>
    </lineage>
</organism>
<evidence type="ECO:0000256" key="2">
    <source>
        <dbReference type="ARBA" id="ARBA00023054"/>
    </source>
</evidence>
<dbReference type="Gene3D" id="2.40.30.170">
    <property type="match status" value="1"/>
</dbReference>
<dbReference type="Gene3D" id="2.40.50.100">
    <property type="match status" value="1"/>
</dbReference>
<keyword evidence="2 3" id="KW-0175">Coiled coil</keyword>
<dbReference type="InterPro" id="IPR050465">
    <property type="entry name" value="UPF0194_transport"/>
</dbReference>
<gene>
    <name evidence="5" type="ordered locus">Cyan7822_0304</name>
</gene>
<dbReference type="RefSeq" id="WP_013320460.1">
    <property type="nucleotide sequence ID" value="NC_014501.1"/>
</dbReference>
<feature type="coiled-coil region" evidence="3">
    <location>
        <begin position="208"/>
        <end position="271"/>
    </location>
</feature>
<dbReference type="NCBIfam" id="TIGR02971">
    <property type="entry name" value="heterocyst_DevB"/>
    <property type="match status" value="1"/>
</dbReference>
<dbReference type="OrthoDB" id="264111at2"/>
<evidence type="ECO:0000256" key="1">
    <source>
        <dbReference type="ARBA" id="ARBA00004196"/>
    </source>
</evidence>